<evidence type="ECO:0000313" key="1">
    <source>
        <dbReference type="Proteomes" id="UP000095283"/>
    </source>
</evidence>
<reference evidence="2" key="1">
    <citation type="submission" date="2016-11" db="UniProtKB">
        <authorList>
            <consortium name="WormBaseParasite"/>
        </authorList>
    </citation>
    <scope>IDENTIFICATION</scope>
</reference>
<dbReference type="AlphaFoldDB" id="A0A1I7WBP8"/>
<sequence>MPASMSFMTYLWICTLHVYLLRRLEMGYCTMATYEVYCFAQGQQNRLRVVSAAECAVFLRFIVLQLQIQLRKLFAENMEVTCAITSSGSARPLRVVSALFLMNHLGWEQSQICPITATHQGFGSLEATVFSQIPTSLNRNQMKKTVLALCTYLVHFWPV</sequence>
<name>A0A1I7WBP8_HETBA</name>
<dbReference type="WBParaSite" id="Hba_02134">
    <property type="protein sequence ID" value="Hba_02134"/>
    <property type="gene ID" value="Hba_02134"/>
</dbReference>
<organism evidence="1 2">
    <name type="scientific">Heterorhabditis bacteriophora</name>
    <name type="common">Entomopathogenic nematode worm</name>
    <dbReference type="NCBI Taxonomy" id="37862"/>
    <lineage>
        <taxon>Eukaryota</taxon>
        <taxon>Metazoa</taxon>
        <taxon>Ecdysozoa</taxon>
        <taxon>Nematoda</taxon>
        <taxon>Chromadorea</taxon>
        <taxon>Rhabditida</taxon>
        <taxon>Rhabditina</taxon>
        <taxon>Rhabditomorpha</taxon>
        <taxon>Strongyloidea</taxon>
        <taxon>Heterorhabditidae</taxon>
        <taxon>Heterorhabditis</taxon>
    </lineage>
</organism>
<dbReference type="Proteomes" id="UP000095283">
    <property type="component" value="Unplaced"/>
</dbReference>
<proteinExistence type="predicted"/>
<keyword evidence="1" id="KW-1185">Reference proteome</keyword>
<protein>
    <submittedName>
        <fullName evidence="2">Secreted protein</fullName>
    </submittedName>
</protein>
<evidence type="ECO:0000313" key="2">
    <source>
        <dbReference type="WBParaSite" id="Hba_02134"/>
    </source>
</evidence>
<accession>A0A1I7WBP8</accession>